<dbReference type="AlphaFoldDB" id="A0A558A1S6"/>
<evidence type="ECO:0000313" key="3">
    <source>
        <dbReference type="EMBL" id="TVT18208.1"/>
    </source>
</evidence>
<feature type="transmembrane region" description="Helical" evidence="2">
    <location>
        <begin position="33"/>
        <end position="55"/>
    </location>
</feature>
<feature type="transmembrane region" description="Helical" evidence="2">
    <location>
        <begin position="119"/>
        <end position="137"/>
    </location>
</feature>
<feature type="transmembrane region" description="Helical" evidence="2">
    <location>
        <begin position="70"/>
        <end position="89"/>
    </location>
</feature>
<name>A0A558A1S6_9PSEU</name>
<accession>A0A558A1S6</accession>
<dbReference type="Proteomes" id="UP000320011">
    <property type="component" value="Unassembled WGS sequence"/>
</dbReference>
<evidence type="ECO:0008006" key="5">
    <source>
        <dbReference type="Google" id="ProtNLM"/>
    </source>
</evidence>
<evidence type="ECO:0000256" key="1">
    <source>
        <dbReference type="SAM" id="MobiDB-lite"/>
    </source>
</evidence>
<dbReference type="EMBL" id="VJWX01000694">
    <property type="protein sequence ID" value="TVT18208.1"/>
    <property type="molecule type" value="Genomic_DNA"/>
</dbReference>
<evidence type="ECO:0000256" key="2">
    <source>
        <dbReference type="SAM" id="Phobius"/>
    </source>
</evidence>
<gene>
    <name evidence="3" type="ORF">FNH05_35640</name>
</gene>
<reference evidence="3 4" key="1">
    <citation type="submission" date="2019-07" db="EMBL/GenBank/DDBJ databases">
        <authorList>
            <person name="Duangmal K."/>
            <person name="Teo W.F.A."/>
        </authorList>
    </citation>
    <scope>NUCLEOTIDE SEQUENCE [LARGE SCALE GENOMIC DNA]</scope>
    <source>
        <strain evidence="3 4">TBRC 6029</strain>
    </source>
</reference>
<protein>
    <recommendedName>
        <fullName evidence="5">Integral membrane protein</fullName>
    </recommendedName>
</protein>
<reference evidence="3 4" key="2">
    <citation type="submission" date="2019-08" db="EMBL/GenBank/DDBJ databases">
        <title>Amycolatopsis acidicola sp. nov., isolated from peat swamp forest soil.</title>
        <authorList>
            <person name="Srisuk N."/>
        </authorList>
    </citation>
    <scope>NUCLEOTIDE SEQUENCE [LARGE SCALE GENOMIC DNA]</scope>
    <source>
        <strain evidence="3 4">TBRC 6029</strain>
    </source>
</reference>
<feature type="transmembrane region" description="Helical" evidence="2">
    <location>
        <begin position="96"/>
        <end position="113"/>
    </location>
</feature>
<keyword evidence="2" id="KW-1133">Transmembrane helix</keyword>
<keyword evidence="2" id="KW-0812">Transmembrane</keyword>
<evidence type="ECO:0000313" key="4">
    <source>
        <dbReference type="Proteomes" id="UP000320011"/>
    </source>
</evidence>
<keyword evidence="4" id="KW-1185">Reference proteome</keyword>
<dbReference type="OrthoDB" id="3694513at2"/>
<comment type="caution">
    <text evidence="3">The sequence shown here is derived from an EMBL/GenBank/DDBJ whole genome shotgun (WGS) entry which is preliminary data.</text>
</comment>
<proteinExistence type="predicted"/>
<organism evidence="3 4">
    <name type="scientific">Amycolatopsis rhizosphaerae</name>
    <dbReference type="NCBI Taxonomy" id="2053003"/>
    <lineage>
        <taxon>Bacteria</taxon>
        <taxon>Bacillati</taxon>
        <taxon>Actinomycetota</taxon>
        <taxon>Actinomycetes</taxon>
        <taxon>Pseudonocardiales</taxon>
        <taxon>Pseudonocardiaceae</taxon>
        <taxon>Amycolatopsis</taxon>
    </lineage>
</organism>
<keyword evidence="2" id="KW-0472">Membrane</keyword>
<sequence>METVHARSQTQVRGSFPVWLADKIVPAPREVRLAGLFTALPGVALLVLGVLLLVAPGTSDAPSNNLLAEAAFYALLAVAVLGCAAGLGFGHTWARSPGVVFALITAGVGWYLTGPSGRPAFGVPVILLGLLILVLLFRQPARAWSLGQQEGESEEEAARRGGMAGRAAQREKDL</sequence>
<feature type="region of interest" description="Disordered" evidence="1">
    <location>
        <begin position="148"/>
        <end position="174"/>
    </location>
</feature>